<gene>
    <name evidence="2" type="ORF">SAMN02982917_6593</name>
</gene>
<dbReference type="EMBL" id="FXAK01000009">
    <property type="protein sequence ID" value="SMF89045.1"/>
    <property type="molecule type" value="Genomic_DNA"/>
</dbReference>
<feature type="domain" description="Putative DNA-binding" evidence="1">
    <location>
        <begin position="10"/>
        <end position="98"/>
    </location>
</feature>
<name>A0A1X7HLR9_9PROT</name>
<dbReference type="STRING" id="286727.SAMN02982917_6593"/>
<organism evidence="2 3">
    <name type="scientific">Azospirillum oryzae</name>
    <dbReference type="NCBI Taxonomy" id="286727"/>
    <lineage>
        <taxon>Bacteria</taxon>
        <taxon>Pseudomonadati</taxon>
        <taxon>Pseudomonadota</taxon>
        <taxon>Alphaproteobacteria</taxon>
        <taxon>Rhodospirillales</taxon>
        <taxon>Azospirillaceae</taxon>
        <taxon>Azospirillum</taxon>
    </lineage>
</organism>
<protein>
    <recommendedName>
        <fullName evidence="1">Putative DNA-binding domain-containing protein</fullName>
    </recommendedName>
</protein>
<dbReference type="OrthoDB" id="4146344at2"/>
<dbReference type="RefSeq" id="WP_085091424.1">
    <property type="nucleotide sequence ID" value="NZ_FXAK01000009.1"/>
</dbReference>
<dbReference type="AlphaFoldDB" id="A0A1X7HLR9"/>
<dbReference type="InterPro" id="IPR044922">
    <property type="entry name" value="DUF2063_N_sf"/>
</dbReference>
<dbReference type="Gene3D" id="1.10.150.690">
    <property type="entry name" value="DUF2063"/>
    <property type="match status" value="1"/>
</dbReference>
<dbReference type="Pfam" id="PF09836">
    <property type="entry name" value="DUF2063"/>
    <property type="match status" value="1"/>
</dbReference>
<proteinExistence type="predicted"/>
<evidence type="ECO:0000259" key="1">
    <source>
        <dbReference type="Pfam" id="PF09836"/>
    </source>
</evidence>
<dbReference type="InterPro" id="IPR018640">
    <property type="entry name" value="DUF2063"/>
</dbReference>
<evidence type="ECO:0000313" key="3">
    <source>
        <dbReference type="Proteomes" id="UP000192936"/>
    </source>
</evidence>
<evidence type="ECO:0000313" key="2">
    <source>
        <dbReference type="EMBL" id="SMF89045.1"/>
    </source>
</evidence>
<dbReference type="Proteomes" id="UP000192936">
    <property type="component" value="Unassembled WGS sequence"/>
</dbReference>
<sequence length="275" mass="28920">MPADVKLAGLQRDFAAFLLRGDPAVAAALRPDLPAGRLAVYRNTVMGSLAAVLGHAYPTLCRALGEECFTTLACRFAAEAPPRLPMLWSYGAGFADWLDDCSLTEGLPPWVPDLARLDWAMHEALFAADAEPLDLARLAAIPPEQAGSLRLVPHPSLQLVRSGWTIHALWKDGGTVPLPVQEAVLVGRSPVDEDGCSGGGEVRCARLTAADGALACRLLAGATLDEAAGDETAAGADLQSLLALLLQNRLIAGFALDRPPSVTRPAVIRPEGIDP</sequence>
<reference evidence="2 3" key="1">
    <citation type="submission" date="2017-04" db="EMBL/GenBank/DDBJ databases">
        <authorList>
            <person name="Afonso C.L."/>
            <person name="Miller P.J."/>
            <person name="Scott M.A."/>
            <person name="Spackman E."/>
            <person name="Goraichik I."/>
            <person name="Dimitrov K.M."/>
            <person name="Suarez D.L."/>
            <person name="Swayne D.E."/>
        </authorList>
    </citation>
    <scope>NUCLEOTIDE SEQUENCE [LARGE SCALE GENOMIC DNA]</scope>
    <source>
        <strain evidence="2 3">A2P</strain>
    </source>
</reference>
<accession>A0A1X7HLR9</accession>